<evidence type="ECO:0008006" key="3">
    <source>
        <dbReference type="Google" id="ProtNLM"/>
    </source>
</evidence>
<dbReference type="Proteomes" id="UP000290287">
    <property type="component" value="Unassembled WGS sequence"/>
</dbReference>
<comment type="caution">
    <text evidence="1">The sequence shown here is derived from an EMBL/GenBank/DDBJ whole genome shotgun (WGS) entry which is preliminary data.</text>
</comment>
<evidence type="ECO:0000313" key="2">
    <source>
        <dbReference type="Proteomes" id="UP000290287"/>
    </source>
</evidence>
<dbReference type="PANTHER" id="PTHR42972">
    <property type="entry name" value="TOL-PAL SYSTEM PROTEIN TOLB"/>
    <property type="match status" value="1"/>
</dbReference>
<keyword evidence="2" id="KW-1185">Reference proteome</keyword>
<dbReference type="InterPro" id="IPR029058">
    <property type="entry name" value="AB_hydrolase_fold"/>
</dbReference>
<dbReference type="OrthoDB" id="505233at2"/>
<dbReference type="AlphaFoldDB" id="A0A4V1LT79"/>
<dbReference type="RefSeq" id="WP_129121220.1">
    <property type="nucleotide sequence ID" value="NZ_PEIB01000003.1"/>
</dbReference>
<reference evidence="1 2" key="1">
    <citation type="submission" date="2017-10" db="EMBL/GenBank/DDBJ databases">
        <title>Nyctiphanis sp. nov., isolated from the stomach of the euphausiid Nyctiphanes simplex (Hansen, 1911) in the Gulf of California.</title>
        <authorList>
            <person name="Gomez-Gil B."/>
            <person name="Aguilar-Mendez M."/>
            <person name="Lopez-Cortes A."/>
            <person name="Gomez-Gutierrez J."/>
            <person name="Roque A."/>
            <person name="Lang E."/>
            <person name="Gonzalez-Castillo A."/>
        </authorList>
    </citation>
    <scope>NUCLEOTIDE SEQUENCE [LARGE SCALE GENOMIC DNA]</scope>
    <source>
        <strain evidence="1 2">CAIM 600</strain>
    </source>
</reference>
<dbReference type="SUPFAM" id="SSF53474">
    <property type="entry name" value="alpha/beta-Hydrolases"/>
    <property type="match status" value="1"/>
</dbReference>
<dbReference type="EMBL" id="PEIB01000003">
    <property type="protein sequence ID" value="RXJ74258.1"/>
    <property type="molecule type" value="Genomic_DNA"/>
</dbReference>
<dbReference type="PANTHER" id="PTHR42972:SF8">
    <property type="entry name" value="POLYHYDROXYBUTYRATE DEPOLYMERASE"/>
    <property type="match status" value="1"/>
</dbReference>
<accession>A0A4V1LT79</accession>
<proteinExistence type="predicted"/>
<dbReference type="Gene3D" id="3.40.50.1820">
    <property type="entry name" value="alpha/beta hydrolase"/>
    <property type="match status" value="2"/>
</dbReference>
<sequence length="364" mass="40681">MNNRFKALAFVSILVNVQTIHATEELPCEDCLPRLGADTHSVTVSGLSSGGAMAVQYGVAFSASVKGIGVIAGVPYSCVKPYSTELGWYFSINGQIQQANNCMNEKANVSDLHEITLSNAKAGKIDSTRHIAEQKVWLFSGTEDKKVKRQVMDSLFEYYQELGVKESNLAYEYNQPAGHGFVSFIKDNTNSCDETDRPFVNHCADDFDTAKEIFAHLYGSLNMRASQENTSNRLFKFDQKPFFDTYPYMADEGFIYVPKGCAEKAGCRLHIAFHGCKQSADQFLQSGSPKDSYPRLTGYNEWAEANDIVVLYPQAKISYVSLNPHSCWDWWGYTDADFTLKSGRQLKAVNNMVSHLTAKKTLQF</sequence>
<gene>
    <name evidence="1" type="ORF">CS022_04150</name>
</gene>
<protein>
    <recommendedName>
        <fullName evidence="3">Poly(3-hydroxybutyrate) depolymerase</fullName>
    </recommendedName>
</protein>
<evidence type="ECO:0000313" key="1">
    <source>
        <dbReference type="EMBL" id="RXJ74258.1"/>
    </source>
</evidence>
<name>A0A4V1LT79_9GAMM</name>
<organism evidence="1 2">
    <name type="scientific">Veronia nyctiphanis</name>
    <dbReference type="NCBI Taxonomy" id="1278244"/>
    <lineage>
        <taxon>Bacteria</taxon>
        <taxon>Pseudomonadati</taxon>
        <taxon>Pseudomonadota</taxon>
        <taxon>Gammaproteobacteria</taxon>
        <taxon>Vibrionales</taxon>
        <taxon>Vibrionaceae</taxon>
        <taxon>Veronia</taxon>
    </lineage>
</organism>